<dbReference type="OrthoDB" id="1299290at2759"/>
<keyword evidence="2" id="KW-1185">Reference proteome</keyword>
<accession>A0A9J6B634</accession>
<sequence length="76" mass="9081">MERGSAEKIYKAYFEEGREKNITEIHPYCSDYYKSAALANIYEVPMVLIPDKEDWSVPEFVLEEIFLPPRYKRMLE</sequence>
<name>A0A9J6B634_SOLCO</name>
<organism evidence="1 2">
    <name type="scientific">Solanum commersonii</name>
    <name type="common">Commerson's wild potato</name>
    <name type="synonym">Commerson's nightshade</name>
    <dbReference type="NCBI Taxonomy" id="4109"/>
    <lineage>
        <taxon>Eukaryota</taxon>
        <taxon>Viridiplantae</taxon>
        <taxon>Streptophyta</taxon>
        <taxon>Embryophyta</taxon>
        <taxon>Tracheophyta</taxon>
        <taxon>Spermatophyta</taxon>
        <taxon>Magnoliopsida</taxon>
        <taxon>eudicotyledons</taxon>
        <taxon>Gunneridae</taxon>
        <taxon>Pentapetalae</taxon>
        <taxon>asterids</taxon>
        <taxon>lamiids</taxon>
        <taxon>Solanales</taxon>
        <taxon>Solanaceae</taxon>
        <taxon>Solanoideae</taxon>
        <taxon>Solaneae</taxon>
        <taxon>Solanum</taxon>
    </lineage>
</organism>
<dbReference type="EMBL" id="JACXVP010000001">
    <property type="protein sequence ID" value="KAG5632245.1"/>
    <property type="molecule type" value="Genomic_DNA"/>
</dbReference>
<dbReference type="AlphaFoldDB" id="A0A9J6B634"/>
<evidence type="ECO:0000313" key="1">
    <source>
        <dbReference type="EMBL" id="KAG5632245.1"/>
    </source>
</evidence>
<dbReference type="Proteomes" id="UP000824120">
    <property type="component" value="Chromosome 1"/>
</dbReference>
<gene>
    <name evidence="1" type="ORF">H5410_003962</name>
</gene>
<evidence type="ECO:0000313" key="2">
    <source>
        <dbReference type="Proteomes" id="UP000824120"/>
    </source>
</evidence>
<reference evidence="1 2" key="1">
    <citation type="submission" date="2020-09" db="EMBL/GenBank/DDBJ databases">
        <title>De no assembly of potato wild relative species, Solanum commersonii.</title>
        <authorList>
            <person name="Cho K."/>
        </authorList>
    </citation>
    <scope>NUCLEOTIDE SEQUENCE [LARGE SCALE GENOMIC DNA]</scope>
    <source>
        <strain evidence="1">LZ3.2</strain>
        <tissue evidence="1">Leaf</tissue>
    </source>
</reference>
<proteinExistence type="predicted"/>
<comment type="caution">
    <text evidence="1">The sequence shown here is derived from an EMBL/GenBank/DDBJ whole genome shotgun (WGS) entry which is preliminary data.</text>
</comment>
<protein>
    <submittedName>
        <fullName evidence="1">Uncharacterized protein</fullName>
    </submittedName>
</protein>